<gene>
    <name evidence="2" type="ORF">AYBTSS11_LOCUS28799</name>
</gene>
<feature type="region of interest" description="Disordered" evidence="1">
    <location>
        <begin position="1"/>
        <end position="23"/>
    </location>
</feature>
<dbReference type="EMBL" id="OY731407">
    <property type="protein sequence ID" value="CAJ1976661.1"/>
    <property type="molecule type" value="Genomic_DNA"/>
</dbReference>
<feature type="region of interest" description="Disordered" evidence="1">
    <location>
        <begin position="37"/>
        <end position="63"/>
    </location>
</feature>
<evidence type="ECO:0000313" key="3">
    <source>
        <dbReference type="Proteomes" id="UP001189624"/>
    </source>
</evidence>
<evidence type="ECO:0000313" key="2">
    <source>
        <dbReference type="EMBL" id="CAJ1976661.1"/>
    </source>
</evidence>
<name>A0AA86W1F0_9FABA</name>
<reference evidence="2" key="1">
    <citation type="submission" date="2023-10" db="EMBL/GenBank/DDBJ databases">
        <authorList>
            <person name="Domelevo Entfellner J.-B."/>
        </authorList>
    </citation>
    <scope>NUCLEOTIDE SEQUENCE</scope>
</reference>
<dbReference type="AlphaFoldDB" id="A0AA86W1F0"/>
<proteinExistence type="predicted"/>
<accession>A0AA86W1F0</accession>
<organism evidence="2 3">
    <name type="scientific">Sphenostylis stenocarpa</name>
    <dbReference type="NCBI Taxonomy" id="92480"/>
    <lineage>
        <taxon>Eukaryota</taxon>
        <taxon>Viridiplantae</taxon>
        <taxon>Streptophyta</taxon>
        <taxon>Embryophyta</taxon>
        <taxon>Tracheophyta</taxon>
        <taxon>Spermatophyta</taxon>
        <taxon>Magnoliopsida</taxon>
        <taxon>eudicotyledons</taxon>
        <taxon>Gunneridae</taxon>
        <taxon>Pentapetalae</taxon>
        <taxon>rosids</taxon>
        <taxon>fabids</taxon>
        <taxon>Fabales</taxon>
        <taxon>Fabaceae</taxon>
        <taxon>Papilionoideae</taxon>
        <taxon>50 kb inversion clade</taxon>
        <taxon>NPAAA clade</taxon>
        <taxon>indigoferoid/millettioid clade</taxon>
        <taxon>Phaseoleae</taxon>
        <taxon>Sphenostylis</taxon>
    </lineage>
</organism>
<evidence type="ECO:0000256" key="1">
    <source>
        <dbReference type="SAM" id="MobiDB-lite"/>
    </source>
</evidence>
<protein>
    <submittedName>
        <fullName evidence="2">Uncharacterized protein</fullName>
    </submittedName>
</protein>
<feature type="compositionally biased region" description="Basic and acidic residues" evidence="1">
    <location>
        <begin position="54"/>
        <end position="63"/>
    </location>
</feature>
<sequence>MLDPSKIGTVKPKKERPTKQEREAEIEAALEAAKGMKLKKKTEGRNKPGKRIQKKQEAVARVKRPYLEQKIQEENISR</sequence>
<keyword evidence="3" id="KW-1185">Reference proteome</keyword>
<dbReference type="Proteomes" id="UP001189624">
    <property type="component" value="Chromosome 10"/>
</dbReference>
<dbReference type="Gramene" id="rna-AYBTSS11_LOCUS28799">
    <property type="protein sequence ID" value="CAJ1976661.1"/>
    <property type="gene ID" value="gene-AYBTSS11_LOCUS28799"/>
</dbReference>